<dbReference type="Gene3D" id="2.40.160.100">
    <property type="match status" value="1"/>
</dbReference>
<comment type="caution">
    <text evidence="2">The sequence shown here is derived from an EMBL/GenBank/DDBJ whole genome shotgun (WGS) entry which is preliminary data.</text>
</comment>
<dbReference type="OrthoDB" id="311329at2"/>
<dbReference type="EMBL" id="AANZ01000026">
    <property type="protein sequence ID" value="EAQ77923.1"/>
    <property type="molecule type" value="Genomic_DNA"/>
</dbReference>
<proteinExistence type="predicted"/>
<dbReference type="InterPro" id="IPR053728">
    <property type="entry name" value="Alginate_Permeability_Chnl"/>
</dbReference>
<name>A3ZZX9_9BACT</name>
<dbReference type="Proteomes" id="UP000004358">
    <property type="component" value="Unassembled WGS sequence"/>
</dbReference>
<dbReference type="Pfam" id="PF13372">
    <property type="entry name" value="Alginate_exp"/>
    <property type="match status" value="1"/>
</dbReference>
<dbReference type="HOGENOM" id="CLU_035025_1_0_0"/>
<dbReference type="InterPro" id="IPR025388">
    <property type="entry name" value="Alginate_export_dom"/>
</dbReference>
<reference evidence="2 3" key="1">
    <citation type="submission" date="2006-02" db="EMBL/GenBank/DDBJ databases">
        <authorList>
            <person name="Amann R."/>
            <person name="Ferriera S."/>
            <person name="Johnson J."/>
            <person name="Kravitz S."/>
            <person name="Halpern A."/>
            <person name="Remington K."/>
            <person name="Beeson K."/>
            <person name="Tran B."/>
            <person name="Rogers Y.-H."/>
            <person name="Friedman R."/>
            <person name="Venter J.C."/>
        </authorList>
    </citation>
    <scope>NUCLEOTIDE SEQUENCE [LARGE SCALE GENOMIC DNA]</scope>
    <source>
        <strain evidence="2 3">DSM 3645</strain>
    </source>
</reference>
<protein>
    <recommendedName>
        <fullName evidence="1">Alginate export domain-containing protein</fullName>
    </recommendedName>
</protein>
<dbReference type="AlphaFoldDB" id="A3ZZX9"/>
<evidence type="ECO:0000259" key="1">
    <source>
        <dbReference type="Pfam" id="PF13372"/>
    </source>
</evidence>
<organism evidence="2 3">
    <name type="scientific">Blastopirellula marina DSM 3645</name>
    <dbReference type="NCBI Taxonomy" id="314230"/>
    <lineage>
        <taxon>Bacteria</taxon>
        <taxon>Pseudomonadati</taxon>
        <taxon>Planctomycetota</taxon>
        <taxon>Planctomycetia</taxon>
        <taxon>Pirellulales</taxon>
        <taxon>Pirellulaceae</taxon>
        <taxon>Blastopirellula</taxon>
    </lineage>
</organism>
<dbReference type="STRING" id="314230.DSM3645_27131"/>
<feature type="domain" description="Alginate export" evidence="1">
    <location>
        <begin position="131"/>
        <end position="503"/>
    </location>
</feature>
<dbReference type="RefSeq" id="WP_002653319.1">
    <property type="nucleotide sequence ID" value="NZ_CH672376.1"/>
</dbReference>
<gene>
    <name evidence="2" type="ORF">DSM3645_27131</name>
</gene>
<accession>A3ZZX9</accession>
<evidence type="ECO:0000313" key="2">
    <source>
        <dbReference type="EMBL" id="EAQ77923.1"/>
    </source>
</evidence>
<sequence length="523" mass="59655">MFIDSQTRFWLQNAAVAGLLFWGSGLQAEEPYSFVSPSDLTSVHLEGAATEAVAADAMESMESMDYLEAAAGDAIVCDAKKKKELAAQVAGAYKGVYYENNFSYLCDPCYDDWHLGENMKRICVGDCGVFDLGGEYRARYHNENNFRGLGPTGRDDNFLLQRLRVYGNYQINDWARVYAEMLHATSEFEDFAPRPIEENYWNLQNCFADIKFLETCEGEYWARYGRQELLYGAQRTVSPLDWANTRRTFEGVKAFYRGSDWDVDAFGVRPIFPTRDTFDTPNYDQAFYGIYSTYKGKKDQTLDLYWLAYENTARPFNYQTLGSRLKGKRGGLLYEAEAAVQFGTFTDNDHSAGFYTLGLGHEFSDICWKPTIWTYYDWASGDSTIGNGYDHLFPLAHKYLGFMDIFGRRNITDINFLLTAAPDPKLKLLAWWHIFNRQNDEDAAYSVVMTPLGTNPTNPFTGGSKYLGQELDLMASYSISAHSDLVLGYSHFFTGSFFENAANPDFPYKGDADFFWAQYSLRF</sequence>
<evidence type="ECO:0000313" key="3">
    <source>
        <dbReference type="Proteomes" id="UP000004358"/>
    </source>
</evidence>
<dbReference type="eggNOG" id="COG3637">
    <property type="taxonomic scope" value="Bacteria"/>
</dbReference>